<organism evidence="2 3">
    <name type="scientific">Aeromonas schubertii</name>
    <dbReference type="NCBI Taxonomy" id="652"/>
    <lineage>
        <taxon>Bacteria</taxon>
        <taxon>Pseudomonadati</taxon>
        <taxon>Pseudomonadota</taxon>
        <taxon>Gammaproteobacteria</taxon>
        <taxon>Aeromonadales</taxon>
        <taxon>Aeromonadaceae</taxon>
        <taxon>Aeromonas</taxon>
    </lineage>
</organism>
<reference evidence="2 3" key="2">
    <citation type="journal article" date="2016" name="Genome Announc.">
        <title>Complete Genome Sequence of the Highly Virulent Aeromonas schubertii Strain WL1483, Isolated from Diseased Snakehead Fish (Channa argus) in China.</title>
        <authorList>
            <person name="Liu L."/>
            <person name="Li N."/>
            <person name="Zhang D."/>
            <person name="Fu X."/>
            <person name="Shi C."/>
            <person name="Lin Q."/>
            <person name="Hao G."/>
        </authorList>
    </citation>
    <scope>NUCLEOTIDE SEQUENCE [LARGE SCALE GENOMIC DNA]</scope>
    <source>
        <strain evidence="2 3">WL1483</strain>
    </source>
</reference>
<dbReference type="OrthoDB" id="9930604at2"/>
<keyword evidence="1" id="KW-0472">Membrane</keyword>
<evidence type="ECO:0000313" key="2">
    <source>
        <dbReference type="EMBL" id="ALP39681.1"/>
    </source>
</evidence>
<name>A0A0S2SDD6_9GAMM</name>
<dbReference type="EMBL" id="CP013067">
    <property type="protein sequence ID" value="ALP39681.1"/>
    <property type="molecule type" value="Genomic_DNA"/>
</dbReference>
<keyword evidence="1" id="KW-1133">Transmembrane helix</keyword>
<proteinExistence type="predicted"/>
<feature type="transmembrane region" description="Helical" evidence="1">
    <location>
        <begin position="35"/>
        <end position="53"/>
    </location>
</feature>
<dbReference type="Proteomes" id="UP000058114">
    <property type="component" value="Chromosome"/>
</dbReference>
<dbReference type="KEGG" id="asr:WL1483_262"/>
<dbReference type="RefSeq" id="WP_050667453.1">
    <property type="nucleotide sequence ID" value="NZ_CDDB01000079.1"/>
</dbReference>
<gene>
    <name evidence="2" type="ORF">WL1483_262</name>
</gene>
<dbReference type="PATRIC" id="fig|652.5.peg.857"/>
<dbReference type="AlphaFoldDB" id="A0A0S2SDD6"/>
<evidence type="ECO:0000256" key="1">
    <source>
        <dbReference type="SAM" id="Phobius"/>
    </source>
</evidence>
<evidence type="ECO:0000313" key="3">
    <source>
        <dbReference type="Proteomes" id="UP000058114"/>
    </source>
</evidence>
<sequence length="66" mass="7537">MESKWRLGVILLAALLTPLLYQSVGLTQLHEPQRWLVLLTIPLGLVQLLGWLAEGVHRLVQSRRQN</sequence>
<reference evidence="3" key="1">
    <citation type="submission" date="2015-10" db="EMBL/GenBank/DDBJ databases">
        <title>Complete Genome Sequence of Aeromonas schubertii strain WL1483.</title>
        <authorList>
            <person name="Liu L."/>
        </authorList>
    </citation>
    <scope>NUCLEOTIDE SEQUENCE [LARGE SCALE GENOMIC DNA]</scope>
    <source>
        <strain evidence="3">WL1483</strain>
    </source>
</reference>
<keyword evidence="1" id="KW-0812">Transmembrane</keyword>
<dbReference type="STRING" id="652.WL1483_262"/>
<protein>
    <submittedName>
        <fullName evidence="2">Uncharacterized protein</fullName>
    </submittedName>
</protein>
<accession>A0A0S2SDD6</accession>